<accession>A0A2I0L7A9</accession>
<gene>
    <name evidence="1" type="ORF">CRG98_003030</name>
</gene>
<protein>
    <submittedName>
        <fullName evidence="1">Uncharacterized protein</fullName>
    </submittedName>
</protein>
<evidence type="ECO:0000313" key="2">
    <source>
        <dbReference type="Proteomes" id="UP000233551"/>
    </source>
</evidence>
<sequence length="50" mass="5071">MKAVGALVVAKPPIEVAGDPDEAVPPIEVAEDPDEAVVGVGMASHLTNYT</sequence>
<organism evidence="1 2">
    <name type="scientific">Punica granatum</name>
    <name type="common">Pomegranate</name>
    <dbReference type="NCBI Taxonomy" id="22663"/>
    <lineage>
        <taxon>Eukaryota</taxon>
        <taxon>Viridiplantae</taxon>
        <taxon>Streptophyta</taxon>
        <taxon>Embryophyta</taxon>
        <taxon>Tracheophyta</taxon>
        <taxon>Spermatophyta</taxon>
        <taxon>Magnoliopsida</taxon>
        <taxon>eudicotyledons</taxon>
        <taxon>Gunneridae</taxon>
        <taxon>Pentapetalae</taxon>
        <taxon>rosids</taxon>
        <taxon>malvids</taxon>
        <taxon>Myrtales</taxon>
        <taxon>Lythraceae</taxon>
        <taxon>Punica</taxon>
    </lineage>
</organism>
<keyword evidence="2" id="KW-1185">Reference proteome</keyword>
<dbReference type="Proteomes" id="UP000233551">
    <property type="component" value="Unassembled WGS sequence"/>
</dbReference>
<comment type="caution">
    <text evidence="1">The sequence shown here is derived from an EMBL/GenBank/DDBJ whole genome shotgun (WGS) entry which is preliminary data.</text>
</comment>
<name>A0A2I0L7A9_PUNGR</name>
<reference evidence="1 2" key="1">
    <citation type="submission" date="2017-11" db="EMBL/GenBank/DDBJ databases">
        <title>De-novo sequencing of pomegranate (Punica granatum L.) genome.</title>
        <authorList>
            <person name="Akparov Z."/>
            <person name="Amiraslanov A."/>
            <person name="Hajiyeva S."/>
            <person name="Abbasov M."/>
            <person name="Kaur K."/>
            <person name="Hamwieh A."/>
            <person name="Solovyev V."/>
            <person name="Salamov A."/>
            <person name="Braich B."/>
            <person name="Kosarev P."/>
            <person name="Mahmoud A."/>
            <person name="Hajiyev E."/>
            <person name="Babayeva S."/>
            <person name="Izzatullayeva V."/>
            <person name="Mammadov A."/>
            <person name="Mammadov A."/>
            <person name="Sharifova S."/>
            <person name="Ojaghi J."/>
            <person name="Eynullazada K."/>
            <person name="Bayramov B."/>
            <person name="Abdulazimova A."/>
            <person name="Shahmuradov I."/>
        </authorList>
    </citation>
    <scope>NUCLEOTIDE SEQUENCE [LARGE SCALE GENOMIC DNA]</scope>
    <source>
        <strain evidence="2">cv. AG2017</strain>
        <tissue evidence="1">Leaf</tissue>
    </source>
</reference>
<evidence type="ECO:0000313" key="1">
    <source>
        <dbReference type="EMBL" id="PKI76571.1"/>
    </source>
</evidence>
<dbReference type="AlphaFoldDB" id="A0A2I0L7A9"/>
<proteinExistence type="predicted"/>
<dbReference type="EMBL" id="PGOL01000112">
    <property type="protein sequence ID" value="PKI76571.1"/>
    <property type="molecule type" value="Genomic_DNA"/>
</dbReference>